<dbReference type="AlphaFoldDB" id="A0A0C3G2H9"/>
<sequence length="114" mass="12833">MKTMREVVVDVDIAAACHIGYWRSRTRSTCLMTLRTPNTFSCFAIKRHSSGGPLLVSQICMSQFWPSILVSPRQNILLYYLVSLTARTSTSVLQRSPSQDPRTSTTWTFLDTAA</sequence>
<gene>
    <name evidence="1" type="ORF">PILCRDRAFT_370271</name>
</gene>
<evidence type="ECO:0000313" key="2">
    <source>
        <dbReference type="Proteomes" id="UP000054166"/>
    </source>
</evidence>
<dbReference type="HOGENOM" id="CLU_2121969_0_0_1"/>
<organism evidence="1 2">
    <name type="scientific">Piloderma croceum (strain F 1598)</name>
    <dbReference type="NCBI Taxonomy" id="765440"/>
    <lineage>
        <taxon>Eukaryota</taxon>
        <taxon>Fungi</taxon>
        <taxon>Dikarya</taxon>
        <taxon>Basidiomycota</taxon>
        <taxon>Agaricomycotina</taxon>
        <taxon>Agaricomycetes</taxon>
        <taxon>Agaricomycetidae</taxon>
        <taxon>Atheliales</taxon>
        <taxon>Atheliaceae</taxon>
        <taxon>Piloderma</taxon>
    </lineage>
</organism>
<name>A0A0C3G2H9_PILCF</name>
<accession>A0A0C3G2H9</accession>
<protein>
    <submittedName>
        <fullName evidence="1">Uncharacterized protein</fullName>
    </submittedName>
</protein>
<dbReference type="EMBL" id="KN832986">
    <property type="protein sequence ID" value="KIM84826.1"/>
    <property type="molecule type" value="Genomic_DNA"/>
</dbReference>
<dbReference type="Proteomes" id="UP000054166">
    <property type="component" value="Unassembled WGS sequence"/>
</dbReference>
<keyword evidence="2" id="KW-1185">Reference proteome</keyword>
<reference evidence="2" key="2">
    <citation type="submission" date="2015-01" db="EMBL/GenBank/DDBJ databases">
        <title>Evolutionary Origins and Diversification of the Mycorrhizal Mutualists.</title>
        <authorList>
            <consortium name="DOE Joint Genome Institute"/>
            <consortium name="Mycorrhizal Genomics Consortium"/>
            <person name="Kohler A."/>
            <person name="Kuo A."/>
            <person name="Nagy L.G."/>
            <person name="Floudas D."/>
            <person name="Copeland A."/>
            <person name="Barry K.W."/>
            <person name="Cichocki N."/>
            <person name="Veneault-Fourrey C."/>
            <person name="LaButti K."/>
            <person name="Lindquist E.A."/>
            <person name="Lipzen A."/>
            <person name="Lundell T."/>
            <person name="Morin E."/>
            <person name="Murat C."/>
            <person name="Riley R."/>
            <person name="Ohm R."/>
            <person name="Sun H."/>
            <person name="Tunlid A."/>
            <person name="Henrissat B."/>
            <person name="Grigoriev I.V."/>
            <person name="Hibbett D.S."/>
            <person name="Martin F."/>
        </authorList>
    </citation>
    <scope>NUCLEOTIDE SEQUENCE [LARGE SCALE GENOMIC DNA]</scope>
    <source>
        <strain evidence="2">F 1598</strain>
    </source>
</reference>
<proteinExistence type="predicted"/>
<reference evidence="1 2" key="1">
    <citation type="submission" date="2014-04" db="EMBL/GenBank/DDBJ databases">
        <authorList>
            <consortium name="DOE Joint Genome Institute"/>
            <person name="Kuo A."/>
            <person name="Tarkka M."/>
            <person name="Buscot F."/>
            <person name="Kohler A."/>
            <person name="Nagy L.G."/>
            <person name="Floudas D."/>
            <person name="Copeland A."/>
            <person name="Barry K.W."/>
            <person name="Cichocki N."/>
            <person name="Veneault-Fourrey C."/>
            <person name="LaButti K."/>
            <person name="Lindquist E.A."/>
            <person name="Lipzen A."/>
            <person name="Lundell T."/>
            <person name="Morin E."/>
            <person name="Murat C."/>
            <person name="Sun H."/>
            <person name="Tunlid A."/>
            <person name="Henrissat B."/>
            <person name="Grigoriev I.V."/>
            <person name="Hibbett D.S."/>
            <person name="Martin F."/>
            <person name="Nordberg H.P."/>
            <person name="Cantor M.N."/>
            <person name="Hua S.X."/>
        </authorList>
    </citation>
    <scope>NUCLEOTIDE SEQUENCE [LARGE SCALE GENOMIC DNA]</scope>
    <source>
        <strain evidence="1 2">F 1598</strain>
    </source>
</reference>
<dbReference type="InParanoid" id="A0A0C3G2H9"/>
<evidence type="ECO:0000313" key="1">
    <source>
        <dbReference type="EMBL" id="KIM84826.1"/>
    </source>
</evidence>